<name>A0A1I1GQN2_9LACT</name>
<dbReference type="Gene3D" id="1.10.600.10">
    <property type="entry name" value="Farnesyl Diphosphate Synthase"/>
    <property type="match status" value="1"/>
</dbReference>
<dbReference type="InterPro" id="IPR000092">
    <property type="entry name" value="Polyprenyl_synt"/>
</dbReference>
<evidence type="ECO:0000256" key="5">
    <source>
        <dbReference type="ARBA" id="ARBA00022679"/>
    </source>
</evidence>
<dbReference type="PROSITE" id="PS00723">
    <property type="entry name" value="POLYPRENYL_SYNTHASE_1"/>
    <property type="match status" value="1"/>
</dbReference>
<keyword evidence="14" id="KW-1185">Reference proteome</keyword>
<dbReference type="GO" id="GO:0005737">
    <property type="term" value="C:cytoplasm"/>
    <property type="evidence" value="ECO:0007669"/>
    <property type="project" value="UniProtKB-ARBA"/>
</dbReference>
<evidence type="ECO:0000256" key="12">
    <source>
        <dbReference type="RuleBase" id="RU004466"/>
    </source>
</evidence>
<dbReference type="SFLD" id="SFLDS00005">
    <property type="entry name" value="Isoprenoid_Synthase_Type_I"/>
    <property type="match status" value="1"/>
</dbReference>
<evidence type="ECO:0000313" key="14">
    <source>
        <dbReference type="Proteomes" id="UP000199612"/>
    </source>
</evidence>
<dbReference type="SUPFAM" id="SSF48576">
    <property type="entry name" value="Terpenoid synthases"/>
    <property type="match status" value="1"/>
</dbReference>
<evidence type="ECO:0000313" key="13">
    <source>
        <dbReference type="EMBL" id="SFC13775.1"/>
    </source>
</evidence>
<dbReference type="FunFam" id="1.10.600.10:FF:000001">
    <property type="entry name" value="Geranylgeranyl diphosphate synthase"/>
    <property type="match status" value="1"/>
</dbReference>
<dbReference type="GO" id="GO:0046872">
    <property type="term" value="F:metal ion binding"/>
    <property type="evidence" value="ECO:0007669"/>
    <property type="project" value="UniProtKB-KW"/>
</dbReference>
<organism evidence="13 14">
    <name type="scientific">Alkalibacterium subtropicum</name>
    <dbReference type="NCBI Taxonomy" id="753702"/>
    <lineage>
        <taxon>Bacteria</taxon>
        <taxon>Bacillati</taxon>
        <taxon>Bacillota</taxon>
        <taxon>Bacilli</taxon>
        <taxon>Lactobacillales</taxon>
        <taxon>Carnobacteriaceae</taxon>
        <taxon>Alkalibacterium</taxon>
    </lineage>
</organism>
<dbReference type="InterPro" id="IPR008949">
    <property type="entry name" value="Isoprenoid_synthase_dom_sf"/>
</dbReference>
<dbReference type="GO" id="GO:0004337">
    <property type="term" value="F:(2E,6E)-farnesyl diphosphate synthase activity"/>
    <property type="evidence" value="ECO:0007669"/>
    <property type="project" value="UniProtKB-EC"/>
</dbReference>
<dbReference type="NCBIfam" id="NF045485">
    <property type="entry name" value="FPPsyn"/>
    <property type="match status" value="1"/>
</dbReference>
<dbReference type="OrthoDB" id="9805316at2"/>
<protein>
    <recommendedName>
        <fullName evidence="4">Farnesyl diphosphate synthase</fullName>
        <ecNumber evidence="3">2.5.1.10</ecNumber>
    </recommendedName>
    <alternativeName>
        <fullName evidence="10">(2E,6E)-farnesyl diphosphate synthase</fullName>
    </alternativeName>
    <alternativeName>
        <fullName evidence="9">Geranyltranstransferase</fullName>
    </alternativeName>
</protein>
<comment type="cofactor">
    <cofactor evidence="1">
        <name>Mg(2+)</name>
        <dbReference type="ChEBI" id="CHEBI:18420"/>
    </cofactor>
</comment>
<keyword evidence="8" id="KW-0414">Isoprene biosynthesis</keyword>
<dbReference type="AlphaFoldDB" id="A0A1I1GQN2"/>
<dbReference type="CDD" id="cd00685">
    <property type="entry name" value="Trans_IPPS_HT"/>
    <property type="match status" value="1"/>
</dbReference>
<evidence type="ECO:0000256" key="11">
    <source>
        <dbReference type="ARBA" id="ARBA00049399"/>
    </source>
</evidence>
<evidence type="ECO:0000256" key="8">
    <source>
        <dbReference type="ARBA" id="ARBA00023229"/>
    </source>
</evidence>
<dbReference type="PANTHER" id="PTHR43281:SF1">
    <property type="entry name" value="FARNESYL DIPHOSPHATE SYNTHASE"/>
    <property type="match status" value="1"/>
</dbReference>
<dbReference type="PANTHER" id="PTHR43281">
    <property type="entry name" value="FARNESYL DIPHOSPHATE SYNTHASE"/>
    <property type="match status" value="1"/>
</dbReference>
<dbReference type="EMBL" id="FOLT01000003">
    <property type="protein sequence ID" value="SFC13775.1"/>
    <property type="molecule type" value="Genomic_DNA"/>
</dbReference>
<dbReference type="PROSITE" id="PS00444">
    <property type="entry name" value="POLYPRENYL_SYNTHASE_2"/>
    <property type="match status" value="1"/>
</dbReference>
<accession>A0A1I1GQN2</accession>
<comment type="similarity">
    <text evidence="2 12">Belongs to the FPP/GGPP synthase family.</text>
</comment>
<evidence type="ECO:0000256" key="1">
    <source>
        <dbReference type="ARBA" id="ARBA00001946"/>
    </source>
</evidence>
<evidence type="ECO:0000256" key="10">
    <source>
        <dbReference type="ARBA" id="ARBA00032873"/>
    </source>
</evidence>
<dbReference type="Proteomes" id="UP000199612">
    <property type="component" value="Unassembled WGS sequence"/>
</dbReference>
<evidence type="ECO:0000256" key="3">
    <source>
        <dbReference type="ARBA" id="ARBA00012439"/>
    </source>
</evidence>
<sequence length="293" mass="32517">MQFQTFTEAYKESFENYLTDLIQNKSQTAIEEAMRYSLEAGGKRLRPLILLALVRAFDQDYTQALPAAAALEMIHTYSLIHDDLPAMDDDDLRRGKPTSHIKYTEATAILAGDALLTKAFEILTQGNLADKVKLSLIRELAQASGHEGMVGGQQADMDGENKDLSVEELASIHSRKTGMLIRFAFRAAGLLTERDEVTLTDLDTIADKVGVAYQIRDDILDVTSTEEEIGKRVGADAKHGKSTYPALLGLEGAQARFDEHLDDALELNEAIKRRHSDYDKELLASFILSLKLK</sequence>
<proteinExistence type="inferred from homology"/>
<dbReference type="InterPro" id="IPR033749">
    <property type="entry name" value="Polyprenyl_synt_CS"/>
</dbReference>
<evidence type="ECO:0000256" key="7">
    <source>
        <dbReference type="ARBA" id="ARBA00022842"/>
    </source>
</evidence>
<keyword evidence="7" id="KW-0460">Magnesium</keyword>
<dbReference type="EC" id="2.5.1.10" evidence="3"/>
<dbReference type="SFLD" id="SFLDG01017">
    <property type="entry name" value="Polyprenyl_Transferase_Like"/>
    <property type="match status" value="1"/>
</dbReference>
<gene>
    <name evidence="13" type="ORF">SAMN04488102_103185</name>
</gene>
<dbReference type="RefSeq" id="WP_091529025.1">
    <property type="nucleotide sequence ID" value="NZ_FOLT01000003.1"/>
</dbReference>
<comment type="catalytic activity">
    <reaction evidence="11">
        <text>isopentenyl diphosphate + (2E)-geranyl diphosphate = (2E,6E)-farnesyl diphosphate + diphosphate</text>
        <dbReference type="Rhea" id="RHEA:19361"/>
        <dbReference type="ChEBI" id="CHEBI:33019"/>
        <dbReference type="ChEBI" id="CHEBI:58057"/>
        <dbReference type="ChEBI" id="CHEBI:128769"/>
        <dbReference type="ChEBI" id="CHEBI:175763"/>
        <dbReference type="EC" id="2.5.1.10"/>
    </reaction>
</comment>
<keyword evidence="5 12" id="KW-0808">Transferase</keyword>
<dbReference type="Pfam" id="PF00348">
    <property type="entry name" value="polyprenyl_synt"/>
    <property type="match status" value="1"/>
</dbReference>
<reference evidence="14" key="1">
    <citation type="submission" date="2016-10" db="EMBL/GenBank/DDBJ databases">
        <authorList>
            <person name="Varghese N."/>
            <person name="Submissions S."/>
        </authorList>
    </citation>
    <scope>NUCLEOTIDE SEQUENCE [LARGE SCALE GENOMIC DNA]</scope>
    <source>
        <strain evidence="14">DSM 23664</strain>
    </source>
</reference>
<evidence type="ECO:0000256" key="6">
    <source>
        <dbReference type="ARBA" id="ARBA00022723"/>
    </source>
</evidence>
<dbReference type="GO" id="GO:0016114">
    <property type="term" value="P:terpenoid biosynthetic process"/>
    <property type="evidence" value="ECO:0007669"/>
    <property type="project" value="UniProtKB-ARBA"/>
</dbReference>
<dbReference type="STRING" id="753702.SAMN04488102_103185"/>
<dbReference type="InterPro" id="IPR053378">
    <property type="entry name" value="Prenyl_diphosphate_synthase"/>
</dbReference>
<evidence type="ECO:0000256" key="4">
    <source>
        <dbReference type="ARBA" id="ARBA00015100"/>
    </source>
</evidence>
<evidence type="ECO:0000256" key="9">
    <source>
        <dbReference type="ARBA" id="ARBA00032380"/>
    </source>
</evidence>
<keyword evidence="6" id="KW-0479">Metal-binding</keyword>
<evidence type="ECO:0000256" key="2">
    <source>
        <dbReference type="ARBA" id="ARBA00006706"/>
    </source>
</evidence>